<evidence type="ECO:0000256" key="3">
    <source>
        <dbReference type="ARBA" id="ARBA00022691"/>
    </source>
</evidence>
<accession>A0A8T0IFI4</accession>
<evidence type="ECO:0000256" key="2">
    <source>
        <dbReference type="ARBA" id="ARBA00022679"/>
    </source>
</evidence>
<protein>
    <recommendedName>
        <fullName evidence="7">Caffeoyl-CoA O-methyltransferase</fullName>
    </recommendedName>
</protein>
<evidence type="ECO:0000313" key="6">
    <source>
        <dbReference type="Proteomes" id="UP000822688"/>
    </source>
</evidence>
<dbReference type="Proteomes" id="UP000822688">
    <property type="component" value="Chromosome 4"/>
</dbReference>
<dbReference type="GO" id="GO:0032259">
    <property type="term" value="P:methylation"/>
    <property type="evidence" value="ECO:0007669"/>
    <property type="project" value="UniProtKB-KW"/>
</dbReference>
<name>A0A8T0IFI4_CERPU</name>
<dbReference type="PROSITE" id="PS51682">
    <property type="entry name" value="SAM_OMT_I"/>
    <property type="match status" value="1"/>
</dbReference>
<dbReference type="InterPro" id="IPR002935">
    <property type="entry name" value="SAM_O-MeTrfase"/>
</dbReference>
<organism evidence="5 6">
    <name type="scientific">Ceratodon purpureus</name>
    <name type="common">Fire moss</name>
    <name type="synonym">Dicranum purpureum</name>
    <dbReference type="NCBI Taxonomy" id="3225"/>
    <lineage>
        <taxon>Eukaryota</taxon>
        <taxon>Viridiplantae</taxon>
        <taxon>Streptophyta</taxon>
        <taxon>Embryophyta</taxon>
        <taxon>Bryophyta</taxon>
        <taxon>Bryophytina</taxon>
        <taxon>Bryopsida</taxon>
        <taxon>Dicranidae</taxon>
        <taxon>Pseudoditrichales</taxon>
        <taxon>Ditrichaceae</taxon>
        <taxon>Ceratodon</taxon>
    </lineage>
</organism>
<dbReference type="InterPro" id="IPR029063">
    <property type="entry name" value="SAM-dependent_MTases_sf"/>
</dbReference>
<dbReference type="InterPro" id="IPR050362">
    <property type="entry name" value="Cation-dep_OMT"/>
</dbReference>
<dbReference type="GO" id="GO:0008757">
    <property type="term" value="F:S-adenosylmethionine-dependent methyltransferase activity"/>
    <property type="evidence" value="ECO:0007669"/>
    <property type="project" value="TreeGrafter"/>
</dbReference>
<evidence type="ECO:0008006" key="7">
    <source>
        <dbReference type="Google" id="ProtNLM"/>
    </source>
</evidence>
<dbReference type="SUPFAM" id="SSF53335">
    <property type="entry name" value="S-adenosyl-L-methionine-dependent methyltransferases"/>
    <property type="match status" value="1"/>
</dbReference>
<comment type="caution">
    <text evidence="5">The sequence shown here is derived from an EMBL/GenBank/DDBJ whole genome shotgun (WGS) entry which is preliminary data.</text>
</comment>
<evidence type="ECO:0000256" key="1">
    <source>
        <dbReference type="ARBA" id="ARBA00022603"/>
    </source>
</evidence>
<dbReference type="GO" id="GO:0008171">
    <property type="term" value="F:O-methyltransferase activity"/>
    <property type="evidence" value="ECO:0007669"/>
    <property type="project" value="InterPro"/>
</dbReference>
<dbReference type="Gene3D" id="3.40.50.150">
    <property type="entry name" value="Vaccinia Virus protein VP39"/>
    <property type="match status" value="1"/>
</dbReference>
<proteinExistence type="inferred from homology"/>
<keyword evidence="2" id="KW-0808">Transferase</keyword>
<keyword evidence="6" id="KW-1185">Reference proteome</keyword>
<gene>
    <name evidence="5" type="ORF">KC19_4G239900</name>
</gene>
<keyword evidence="1" id="KW-0489">Methyltransferase</keyword>
<keyword evidence="3" id="KW-0949">S-adenosyl-L-methionine</keyword>
<dbReference type="PANTHER" id="PTHR10509:SF14">
    <property type="entry name" value="CAFFEOYL-COA O-METHYLTRANSFERASE 3-RELATED"/>
    <property type="match status" value="1"/>
</dbReference>
<dbReference type="PANTHER" id="PTHR10509">
    <property type="entry name" value="O-METHYLTRANSFERASE-RELATED"/>
    <property type="match status" value="1"/>
</dbReference>
<sequence>MSAVLARPSVALHLLSANPSLKRHSVSLLRTRHVHPIRSSPGRLRLLCSLDSNATKAAAPSSNELSALVPGGKHLSLTDQVYSYILRHTREPQILQELREEMAESPGSNMQIPPDQGQFLALLVQLIGAKRCIEVGVFHGYSSLAVALVLPEGGRLVACDRDERSLTIAREYYRRAGVLHKVDIRHGLAVDTLKSLLQNGDAGSYDYAFLDADKMMYREYYELLLQLVKPNGLIVVDNTLWYGRTADPLVNDKRTQFLREFNKFLAVDERISVSMVPIGDGMTLCRKQ</sequence>
<dbReference type="Pfam" id="PF01596">
    <property type="entry name" value="Methyltransf_3"/>
    <property type="match status" value="1"/>
</dbReference>
<evidence type="ECO:0000313" key="5">
    <source>
        <dbReference type="EMBL" id="KAG0581288.1"/>
    </source>
</evidence>
<evidence type="ECO:0000256" key="4">
    <source>
        <dbReference type="ARBA" id="ARBA00023453"/>
    </source>
</evidence>
<comment type="similarity">
    <text evidence="4">Belongs to the class I-like SAM-binding methyltransferase superfamily. Cation-dependent O-methyltransferase family.</text>
</comment>
<dbReference type="EMBL" id="CM026424">
    <property type="protein sequence ID" value="KAG0581288.1"/>
    <property type="molecule type" value="Genomic_DNA"/>
</dbReference>
<dbReference type="AlphaFoldDB" id="A0A8T0IFI4"/>
<reference evidence="5" key="1">
    <citation type="submission" date="2020-06" db="EMBL/GenBank/DDBJ databases">
        <title>WGS assembly of Ceratodon purpureus strain R40.</title>
        <authorList>
            <person name="Carey S.B."/>
            <person name="Jenkins J."/>
            <person name="Shu S."/>
            <person name="Lovell J.T."/>
            <person name="Sreedasyam A."/>
            <person name="Maumus F."/>
            <person name="Tiley G.P."/>
            <person name="Fernandez-Pozo N."/>
            <person name="Barry K."/>
            <person name="Chen C."/>
            <person name="Wang M."/>
            <person name="Lipzen A."/>
            <person name="Daum C."/>
            <person name="Saski C.A."/>
            <person name="Payton A.C."/>
            <person name="Mcbreen J.C."/>
            <person name="Conrad R.E."/>
            <person name="Kollar L.M."/>
            <person name="Olsson S."/>
            <person name="Huttunen S."/>
            <person name="Landis J.B."/>
            <person name="Wickett N.J."/>
            <person name="Johnson M.G."/>
            <person name="Rensing S.A."/>
            <person name="Grimwood J."/>
            <person name="Schmutz J."/>
            <person name="Mcdaniel S.F."/>
        </authorList>
    </citation>
    <scope>NUCLEOTIDE SEQUENCE</scope>
    <source>
        <strain evidence="5">R40</strain>
    </source>
</reference>